<evidence type="ECO:0000256" key="1">
    <source>
        <dbReference type="ARBA" id="ARBA00022729"/>
    </source>
</evidence>
<dbReference type="PROSITE" id="PS51257">
    <property type="entry name" value="PROKAR_LIPOPROTEIN"/>
    <property type="match status" value="1"/>
</dbReference>
<comment type="caution">
    <text evidence="5">The sequence shown here is derived from an EMBL/GenBank/DDBJ whole genome shotgun (WGS) entry which is preliminary data.</text>
</comment>
<dbReference type="Proteomes" id="UP000619238">
    <property type="component" value="Unassembled WGS sequence"/>
</dbReference>
<evidence type="ECO:0000259" key="4">
    <source>
        <dbReference type="Pfam" id="PF02563"/>
    </source>
</evidence>
<evidence type="ECO:0000256" key="2">
    <source>
        <dbReference type="SAM" id="Phobius"/>
    </source>
</evidence>
<keyword evidence="2" id="KW-0472">Membrane</keyword>
<dbReference type="InterPro" id="IPR003715">
    <property type="entry name" value="Poly_export_N"/>
</dbReference>
<reference evidence="5 6" key="1">
    <citation type="submission" date="2020-07" db="EMBL/GenBank/DDBJ databases">
        <title>Description of Kordia aestuariivivens sp. nov., isolated from a tidal flat.</title>
        <authorList>
            <person name="Park S."/>
            <person name="Yoon J.-H."/>
        </authorList>
    </citation>
    <scope>NUCLEOTIDE SEQUENCE [LARGE SCALE GENOMIC DNA]</scope>
    <source>
        <strain evidence="5 6">YSTF-M3</strain>
    </source>
</reference>
<dbReference type="Gene3D" id="3.10.560.10">
    <property type="entry name" value="Outer membrane lipoprotein wza domain like"/>
    <property type="match status" value="1"/>
</dbReference>
<protein>
    <submittedName>
        <fullName evidence="5">Polysaccharide biosynthesis/export family protein</fullName>
    </submittedName>
</protein>
<feature type="chain" id="PRO_5045282046" evidence="3">
    <location>
        <begin position="24"/>
        <end position="267"/>
    </location>
</feature>
<dbReference type="RefSeq" id="WP_187562199.1">
    <property type="nucleotide sequence ID" value="NZ_JACGWS010000005.1"/>
</dbReference>
<name>A0ABR7Q9B1_9FLAO</name>
<dbReference type="PANTHER" id="PTHR33619:SF3">
    <property type="entry name" value="POLYSACCHARIDE EXPORT PROTEIN GFCE-RELATED"/>
    <property type="match status" value="1"/>
</dbReference>
<gene>
    <name evidence="5" type="ORF">H2O64_10755</name>
</gene>
<keyword evidence="1 3" id="KW-0732">Signal</keyword>
<feature type="signal peptide" evidence="3">
    <location>
        <begin position="1"/>
        <end position="23"/>
    </location>
</feature>
<dbReference type="PANTHER" id="PTHR33619">
    <property type="entry name" value="POLYSACCHARIDE EXPORT PROTEIN GFCE-RELATED"/>
    <property type="match status" value="1"/>
</dbReference>
<feature type="transmembrane region" description="Helical" evidence="2">
    <location>
        <begin position="243"/>
        <end position="263"/>
    </location>
</feature>
<dbReference type="Gene3D" id="3.30.1950.10">
    <property type="entry name" value="wza like domain"/>
    <property type="match status" value="1"/>
</dbReference>
<dbReference type="EMBL" id="JACGWS010000005">
    <property type="protein sequence ID" value="MBC8755154.1"/>
    <property type="molecule type" value="Genomic_DNA"/>
</dbReference>
<sequence>MKLKASISILVTFFLLTSCVSNKDLTYFGDKGNGDELLAQNIKLNEKPYRVQISDLLSIMIKSSDQKLVAMFQPVASEDGSNNGTSEQSLYFNGFTVSKHGNIEIPTLGKMNVLAYTLTEIEEAIKKKLLEDYFKEEADLFVVVKLAGLRFTVTGEVGNTGIYVLYQDRVNIIEALASSGDITTVGNRKDVLIIRQYPQGQKIHHIDLTSIEAFNSPYYYIKPNDMIYVKPLKQKSLGTGTTLIQSITTIVTVLSLVTSVIVLSRNL</sequence>
<dbReference type="Pfam" id="PF02563">
    <property type="entry name" value="Poly_export"/>
    <property type="match status" value="1"/>
</dbReference>
<evidence type="ECO:0000256" key="3">
    <source>
        <dbReference type="SAM" id="SignalP"/>
    </source>
</evidence>
<evidence type="ECO:0000313" key="5">
    <source>
        <dbReference type="EMBL" id="MBC8755154.1"/>
    </source>
</evidence>
<organism evidence="5 6">
    <name type="scientific">Kordia aestuariivivens</name>
    <dbReference type="NCBI Taxonomy" id="2759037"/>
    <lineage>
        <taxon>Bacteria</taxon>
        <taxon>Pseudomonadati</taxon>
        <taxon>Bacteroidota</taxon>
        <taxon>Flavobacteriia</taxon>
        <taxon>Flavobacteriales</taxon>
        <taxon>Flavobacteriaceae</taxon>
        <taxon>Kordia</taxon>
    </lineage>
</organism>
<accession>A0ABR7Q9B1</accession>
<dbReference type="InterPro" id="IPR049712">
    <property type="entry name" value="Poly_export"/>
</dbReference>
<evidence type="ECO:0000313" key="6">
    <source>
        <dbReference type="Proteomes" id="UP000619238"/>
    </source>
</evidence>
<keyword evidence="2" id="KW-0812">Transmembrane</keyword>
<keyword evidence="2" id="KW-1133">Transmembrane helix</keyword>
<feature type="domain" description="Polysaccharide export protein N-terminal" evidence="4">
    <location>
        <begin position="46"/>
        <end position="136"/>
    </location>
</feature>
<keyword evidence="6" id="KW-1185">Reference proteome</keyword>
<proteinExistence type="predicted"/>